<organism evidence="1 2">
    <name type="scientific">Corynebacterium hylobatis</name>
    <dbReference type="NCBI Taxonomy" id="1859290"/>
    <lineage>
        <taxon>Bacteria</taxon>
        <taxon>Bacillati</taxon>
        <taxon>Actinomycetota</taxon>
        <taxon>Actinomycetes</taxon>
        <taxon>Mycobacteriales</taxon>
        <taxon>Corynebacteriaceae</taxon>
        <taxon>Corynebacterium</taxon>
    </lineage>
</organism>
<dbReference type="EMBL" id="RXHJ01000041">
    <property type="protein sequence ID" value="RSZ61178.1"/>
    <property type="molecule type" value="Genomic_DNA"/>
</dbReference>
<protein>
    <submittedName>
        <fullName evidence="1">Uncharacterized protein</fullName>
    </submittedName>
</protein>
<dbReference type="Proteomes" id="UP000274907">
    <property type="component" value="Unassembled WGS sequence"/>
</dbReference>
<accession>A0A3S0BEC7</accession>
<keyword evidence="2" id="KW-1185">Reference proteome</keyword>
<dbReference type="AlphaFoldDB" id="A0A3S0BEC7"/>
<name>A0A3S0BEC7_9CORY</name>
<evidence type="ECO:0000313" key="2">
    <source>
        <dbReference type="Proteomes" id="UP000274907"/>
    </source>
</evidence>
<reference evidence="1 2" key="1">
    <citation type="submission" date="2018-12" db="EMBL/GenBank/DDBJ databases">
        <title>YIM 101343 draft genome.</title>
        <authorList>
            <person name="Chen X."/>
        </authorList>
    </citation>
    <scope>NUCLEOTIDE SEQUENCE [LARGE SCALE GENOMIC DNA]</scope>
    <source>
        <strain evidence="1 2">YIM 101343</strain>
    </source>
</reference>
<sequence>MLTHVFFDSESHRFWDTGAHDFVDSEAPRFLGVESYCFVDGRFQALSVRCDSCCIDVVASGARPRRCR</sequence>
<proteinExistence type="predicted"/>
<comment type="caution">
    <text evidence="1">The sequence shown here is derived from an EMBL/GenBank/DDBJ whole genome shotgun (WGS) entry which is preliminary data.</text>
</comment>
<gene>
    <name evidence="1" type="ORF">EAH68_14585</name>
</gene>
<evidence type="ECO:0000313" key="1">
    <source>
        <dbReference type="EMBL" id="RSZ61178.1"/>
    </source>
</evidence>